<feature type="region of interest" description="Disordered" evidence="1">
    <location>
        <begin position="54"/>
        <end position="74"/>
    </location>
</feature>
<protein>
    <submittedName>
        <fullName evidence="2">Uncharacterized protein</fullName>
    </submittedName>
</protein>
<organism evidence="2 3">
    <name type="scientific">Cladorrhinum samala</name>
    <dbReference type="NCBI Taxonomy" id="585594"/>
    <lineage>
        <taxon>Eukaryota</taxon>
        <taxon>Fungi</taxon>
        <taxon>Dikarya</taxon>
        <taxon>Ascomycota</taxon>
        <taxon>Pezizomycotina</taxon>
        <taxon>Sordariomycetes</taxon>
        <taxon>Sordariomycetidae</taxon>
        <taxon>Sordariales</taxon>
        <taxon>Podosporaceae</taxon>
        <taxon>Cladorrhinum</taxon>
    </lineage>
</organism>
<gene>
    <name evidence="2" type="ORF">QBC42DRAFT_35050</name>
</gene>
<feature type="compositionally biased region" description="Low complexity" evidence="1">
    <location>
        <begin position="142"/>
        <end position="164"/>
    </location>
</feature>
<sequence length="267" mass="29184">MSSTTITTTTTQPETVDIIHLFTINPRPNPAFLTLPLELRLEIYSHLLTLPPPPPPSPIYRSPPSPPRSPSSDSKPKFITAIIRTCRQTHHEAQPLLYTLNTFTADPVLLTALPSPLVDSKFLPLIRNWSIKIRLDSPLPPSHSHSPSSSSSSSSSSTPQSRSNLLLLPLPSPAELAAAFSGAHSLTVTAWQASYMGGVGASQLSRFEKVRGVKRAKIQGVMPGFGRYARWLEGRMMLPFGGGNQAKEGESYVPEDEREARRLSGWS</sequence>
<feature type="region of interest" description="Disordered" evidence="1">
    <location>
        <begin position="139"/>
        <end position="164"/>
    </location>
</feature>
<evidence type="ECO:0000313" key="3">
    <source>
        <dbReference type="Proteomes" id="UP001321749"/>
    </source>
</evidence>
<comment type="caution">
    <text evidence="2">The sequence shown here is derived from an EMBL/GenBank/DDBJ whole genome shotgun (WGS) entry which is preliminary data.</text>
</comment>
<accession>A0AAV9HC48</accession>
<evidence type="ECO:0000256" key="1">
    <source>
        <dbReference type="SAM" id="MobiDB-lite"/>
    </source>
</evidence>
<dbReference type="InterPro" id="IPR038883">
    <property type="entry name" value="AN11006-like"/>
</dbReference>
<feature type="region of interest" description="Disordered" evidence="1">
    <location>
        <begin position="244"/>
        <end position="267"/>
    </location>
</feature>
<feature type="compositionally biased region" description="Pro residues" evidence="1">
    <location>
        <begin position="54"/>
        <end position="69"/>
    </location>
</feature>
<reference evidence="2" key="1">
    <citation type="journal article" date="2023" name="Mol. Phylogenet. Evol.">
        <title>Genome-scale phylogeny and comparative genomics of the fungal order Sordariales.</title>
        <authorList>
            <person name="Hensen N."/>
            <person name="Bonometti L."/>
            <person name="Westerberg I."/>
            <person name="Brannstrom I.O."/>
            <person name="Guillou S."/>
            <person name="Cros-Aarteil S."/>
            <person name="Calhoun S."/>
            <person name="Haridas S."/>
            <person name="Kuo A."/>
            <person name="Mondo S."/>
            <person name="Pangilinan J."/>
            <person name="Riley R."/>
            <person name="LaButti K."/>
            <person name="Andreopoulos B."/>
            <person name="Lipzen A."/>
            <person name="Chen C."/>
            <person name="Yan M."/>
            <person name="Daum C."/>
            <person name="Ng V."/>
            <person name="Clum A."/>
            <person name="Steindorff A."/>
            <person name="Ohm R.A."/>
            <person name="Martin F."/>
            <person name="Silar P."/>
            <person name="Natvig D.O."/>
            <person name="Lalanne C."/>
            <person name="Gautier V."/>
            <person name="Ament-Velasquez S.L."/>
            <person name="Kruys A."/>
            <person name="Hutchinson M.I."/>
            <person name="Powell A.J."/>
            <person name="Barry K."/>
            <person name="Miller A.N."/>
            <person name="Grigoriev I.V."/>
            <person name="Debuchy R."/>
            <person name="Gladieux P."/>
            <person name="Hiltunen Thoren M."/>
            <person name="Johannesson H."/>
        </authorList>
    </citation>
    <scope>NUCLEOTIDE SEQUENCE</scope>
    <source>
        <strain evidence="2">PSN324</strain>
    </source>
</reference>
<dbReference type="PANTHER" id="PTHR42085:SF4">
    <property type="entry name" value="F-BOX DOMAIN-CONTAINING PROTEIN"/>
    <property type="match status" value="1"/>
</dbReference>
<reference evidence="2" key="2">
    <citation type="submission" date="2023-06" db="EMBL/GenBank/DDBJ databases">
        <authorList>
            <consortium name="Lawrence Berkeley National Laboratory"/>
            <person name="Mondo S.J."/>
            <person name="Hensen N."/>
            <person name="Bonometti L."/>
            <person name="Westerberg I."/>
            <person name="Brannstrom I.O."/>
            <person name="Guillou S."/>
            <person name="Cros-Aarteil S."/>
            <person name="Calhoun S."/>
            <person name="Haridas S."/>
            <person name="Kuo A."/>
            <person name="Pangilinan J."/>
            <person name="Riley R."/>
            <person name="Labutti K."/>
            <person name="Andreopoulos B."/>
            <person name="Lipzen A."/>
            <person name="Chen C."/>
            <person name="Yanf M."/>
            <person name="Daum C."/>
            <person name="Ng V."/>
            <person name="Clum A."/>
            <person name="Steindorff A."/>
            <person name="Ohm R."/>
            <person name="Martin F."/>
            <person name="Silar P."/>
            <person name="Natvig D."/>
            <person name="Lalanne C."/>
            <person name="Gautier V."/>
            <person name="Ament-Velasquez S.L."/>
            <person name="Kruys A."/>
            <person name="Hutchinson M.I."/>
            <person name="Powell A.J."/>
            <person name="Barry K."/>
            <person name="Miller A.N."/>
            <person name="Grigoriev I.V."/>
            <person name="Debuchy R."/>
            <person name="Gladieux P."/>
            <person name="Thoren M.H."/>
            <person name="Johannesson H."/>
        </authorList>
    </citation>
    <scope>NUCLEOTIDE SEQUENCE</scope>
    <source>
        <strain evidence="2">PSN324</strain>
    </source>
</reference>
<keyword evidence="3" id="KW-1185">Reference proteome</keyword>
<name>A0AAV9HC48_9PEZI</name>
<dbReference type="EMBL" id="MU865103">
    <property type="protein sequence ID" value="KAK4457650.1"/>
    <property type="molecule type" value="Genomic_DNA"/>
</dbReference>
<dbReference type="PANTHER" id="PTHR42085">
    <property type="entry name" value="F-BOX DOMAIN-CONTAINING PROTEIN"/>
    <property type="match status" value="1"/>
</dbReference>
<feature type="compositionally biased region" description="Basic and acidic residues" evidence="1">
    <location>
        <begin position="258"/>
        <end position="267"/>
    </location>
</feature>
<evidence type="ECO:0000313" key="2">
    <source>
        <dbReference type="EMBL" id="KAK4457650.1"/>
    </source>
</evidence>
<dbReference type="AlphaFoldDB" id="A0AAV9HC48"/>
<dbReference type="Proteomes" id="UP001321749">
    <property type="component" value="Unassembled WGS sequence"/>
</dbReference>
<proteinExistence type="predicted"/>